<sequence length="513" mass="57308">MVYSIDKFCVCYILSLGGIYMNKRLILFVIMFFICTSMLSAYSKPDTTWTRLFGGSQYEFGRCIEQTYDGGYILIGDTYSYGAGDKDIYLIKIKPNGDTLWTKTYGGTGEEDGYSVQQTSDSGYIILGATSSYGIGGFSFWLVKTKPDGDTLWTKTFGGTEWDWGYSVRQTSDKGYILTGYTESYGPSPYISNLWLIKTDSLGNTDWSKVYGGNNSDYGCFVRETSDGGYIIIGDTYSFGAARRNIYLLKTSSIGDSLWARAFGGDSSDAGKSVQQTYDGGYILTGYTESYGAGDKDFWLIKTDSNGIMEWDKTFGGSNEERGESVCQTNDSGYIITGNTESYGNGNSDVYIVRTDTNGDTIWTSTYGWDNQDWGRCIVQTDDGGYIIAGDTYTSLSTGEYDIYVIKLAPETGIKCKNRKQTNMINIKNYPNPFVSYTNIYLTIERKQIINLSIYNIKGQRIKNIINKCLPSGNYNFKWNGRNSSGNIMKPGIYFYKVTIGNRSFSGKIILIK</sequence>
<gene>
    <name evidence="2" type="ORF">DRP43_04945</name>
</gene>
<comment type="caution">
    <text evidence="2">The sequence shown here is derived from an EMBL/GenBank/DDBJ whole genome shotgun (WGS) entry which is preliminary data.</text>
</comment>
<accession>A0A660SDS0</accession>
<reference evidence="2 3" key="1">
    <citation type="submission" date="2018-06" db="EMBL/GenBank/DDBJ databases">
        <title>Extensive metabolic versatility and redundancy in microbially diverse, dynamic hydrothermal sediments.</title>
        <authorList>
            <person name="Dombrowski N."/>
            <person name="Teske A."/>
            <person name="Baker B.J."/>
        </authorList>
    </citation>
    <scope>NUCLEOTIDE SEQUENCE [LARGE SCALE GENOMIC DNA]</scope>
    <source>
        <strain evidence="2">B10_G13</strain>
    </source>
</reference>
<name>A0A660SDS0_UNCT6</name>
<evidence type="ECO:0000313" key="2">
    <source>
        <dbReference type="EMBL" id="RKX68944.1"/>
    </source>
</evidence>
<evidence type="ECO:0000259" key="1">
    <source>
        <dbReference type="Pfam" id="PF13860"/>
    </source>
</evidence>
<dbReference type="InterPro" id="IPR025965">
    <property type="entry name" value="FlgD/Vpr_Ig-like"/>
</dbReference>
<dbReference type="NCBIfam" id="TIGR04183">
    <property type="entry name" value="Por_Secre_tail"/>
    <property type="match status" value="1"/>
</dbReference>
<dbReference type="EMBL" id="QNBD01000228">
    <property type="protein sequence ID" value="RKX68944.1"/>
    <property type="molecule type" value="Genomic_DNA"/>
</dbReference>
<dbReference type="Pfam" id="PF13860">
    <property type="entry name" value="FlgD_ig"/>
    <property type="match status" value="1"/>
</dbReference>
<dbReference type="PANTHER" id="PTHR42754:SF1">
    <property type="entry name" value="LIPOPROTEIN"/>
    <property type="match status" value="1"/>
</dbReference>
<feature type="domain" description="FlgD/Vpr Ig-like" evidence="1">
    <location>
        <begin position="451"/>
        <end position="500"/>
    </location>
</feature>
<dbReference type="PANTHER" id="PTHR42754">
    <property type="entry name" value="ENDOGLUCANASE"/>
    <property type="match status" value="1"/>
</dbReference>
<dbReference type="InterPro" id="IPR026444">
    <property type="entry name" value="Secre_tail"/>
</dbReference>
<dbReference type="Proteomes" id="UP000271125">
    <property type="component" value="Unassembled WGS sequence"/>
</dbReference>
<dbReference type="SUPFAM" id="SSF69304">
    <property type="entry name" value="Tricorn protease N-terminal domain"/>
    <property type="match status" value="1"/>
</dbReference>
<evidence type="ECO:0000313" key="3">
    <source>
        <dbReference type="Proteomes" id="UP000271125"/>
    </source>
</evidence>
<dbReference type="Gene3D" id="2.60.40.4070">
    <property type="match status" value="1"/>
</dbReference>
<proteinExistence type="predicted"/>
<organism evidence="2 3">
    <name type="scientific">candidate division TA06 bacterium</name>
    <dbReference type="NCBI Taxonomy" id="2250710"/>
    <lineage>
        <taxon>Bacteria</taxon>
        <taxon>Bacteria division TA06</taxon>
    </lineage>
</organism>
<protein>
    <recommendedName>
        <fullName evidence="1">FlgD/Vpr Ig-like domain-containing protein</fullName>
    </recommendedName>
</protein>
<dbReference type="AlphaFoldDB" id="A0A660SDS0"/>